<sequence length="329" mass="36951">MSSAPPAKRRRTESEDEGDQPVIVRSTEYWFDDGNVILQVQSTQFRLTRSFLAMHSPVFRDMFSLPLPPDEPLVEGCPVVDLPGDTSQDWTYLLRAMFPQECYNPARPLVAPICAILRLSKKYDMAGLRRHCLGLLKMEFPTSLEDFDKQTLVWTHFSIPDTVTTTVACVEIINLARELGLYSILPGAFYKLLDDEGHKGLLGDDLAKLNDKQDEVACLKAYVKMSQTFADGPFSWLGAQSSISWAGCATASRCASFRNSILIQVLLDHDLVAMQLQPWASGAWDNTQCASCLSKAKASFDAARKDVWEKLPSYFGLEDWATLRKMDFE</sequence>
<reference evidence="2" key="1">
    <citation type="submission" date="2020-05" db="EMBL/GenBank/DDBJ databases">
        <title>Mycena genomes resolve the evolution of fungal bioluminescence.</title>
        <authorList>
            <person name="Tsai I.J."/>
        </authorList>
    </citation>
    <scope>NUCLEOTIDE SEQUENCE</scope>
    <source>
        <strain evidence="2">171206Taipei</strain>
    </source>
</reference>
<comment type="caution">
    <text evidence="2">The sequence shown here is derived from an EMBL/GenBank/DDBJ whole genome shotgun (WGS) entry which is preliminary data.</text>
</comment>
<dbReference type="CDD" id="cd18186">
    <property type="entry name" value="BTB_POZ_ZBTB_KLHL-like"/>
    <property type="match status" value="1"/>
</dbReference>
<dbReference type="PROSITE" id="PS50097">
    <property type="entry name" value="BTB"/>
    <property type="match status" value="1"/>
</dbReference>
<dbReference type="GeneID" id="59347986"/>
<dbReference type="SUPFAM" id="SSF54695">
    <property type="entry name" value="POZ domain"/>
    <property type="match status" value="1"/>
</dbReference>
<proteinExistence type="predicted"/>
<protein>
    <submittedName>
        <fullName evidence="2">BTB domain-containing protein</fullName>
    </submittedName>
</protein>
<organism evidence="2 3">
    <name type="scientific">Mycena indigotica</name>
    <dbReference type="NCBI Taxonomy" id="2126181"/>
    <lineage>
        <taxon>Eukaryota</taxon>
        <taxon>Fungi</taxon>
        <taxon>Dikarya</taxon>
        <taxon>Basidiomycota</taxon>
        <taxon>Agaricomycotina</taxon>
        <taxon>Agaricomycetes</taxon>
        <taxon>Agaricomycetidae</taxon>
        <taxon>Agaricales</taxon>
        <taxon>Marasmiineae</taxon>
        <taxon>Mycenaceae</taxon>
        <taxon>Mycena</taxon>
    </lineage>
</organism>
<feature type="domain" description="BTB" evidence="1">
    <location>
        <begin position="34"/>
        <end position="106"/>
    </location>
</feature>
<name>A0A8H6VYZ0_9AGAR</name>
<gene>
    <name evidence="2" type="ORF">MIND_00881500</name>
</gene>
<dbReference type="EMBL" id="JACAZF010000007">
    <property type="protein sequence ID" value="KAF7299324.1"/>
    <property type="molecule type" value="Genomic_DNA"/>
</dbReference>
<dbReference type="InterPro" id="IPR011333">
    <property type="entry name" value="SKP1/BTB/POZ_sf"/>
</dbReference>
<accession>A0A8H6VYZ0</accession>
<dbReference type="RefSeq" id="XP_037218712.1">
    <property type="nucleotide sequence ID" value="XM_037365470.1"/>
</dbReference>
<dbReference type="Gene3D" id="3.30.710.10">
    <property type="entry name" value="Potassium Channel Kv1.1, Chain A"/>
    <property type="match status" value="1"/>
</dbReference>
<evidence type="ECO:0000313" key="3">
    <source>
        <dbReference type="Proteomes" id="UP000636479"/>
    </source>
</evidence>
<keyword evidence="3" id="KW-1185">Reference proteome</keyword>
<dbReference type="InterPro" id="IPR000210">
    <property type="entry name" value="BTB/POZ_dom"/>
</dbReference>
<evidence type="ECO:0000259" key="1">
    <source>
        <dbReference type="PROSITE" id="PS50097"/>
    </source>
</evidence>
<dbReference type="AlphaFoldDB" id="A0A8H6VYZ0"/>
<dbReference type="Pfam" id="PF00651">
    <property type="entry name" value="BTB"/>
    <property type="match status" value="1"/>
</dbReference>
<dbReference type="Proteomes" id="UP000636479">
    <property type="component" value="Unassembled WGS sequence"/>
</dbReference>
<dbReference type="SMART" id="SM00225">
    <property type="entry name" value="BTB"/>
    <property type="match status" value="1"/>
</dbReference>
<dbReference type="OrthoDB" id="2799068at2759"/>
<evidence type="ECO:0000313" key="2">
    <source>
        <dbReference type="EMBL" id="KAF7299324.1"/>
    </source>
</evidence>